<dbReference type="GO" id="GO:0006310">
    <property type="term" value="P:DNA recombination"/>
    <property type="evidence" value="ECO:0007669"/>
    <property type="project" value="UniProtKB-KW"/>
</dbReference>
<name>A0A2M8Z2S9_9FIRM</name>
<evidence type="ECO:0000313" key="5">
    <source>
        <dbReference type="EMBL" id="PJJ27741.1"/>
    </source>
</evidence>
<evidence type="ECO:0000256" key="2">
    <source>
        <dbReference type="ARBA" id="ARBA00023125"/>
    </source>
</evidence>
<dbReference type="EMBL" id="PGET01000001">
    <property type="protein sequence ID" value="PJJ27741.1"/>
    <property type="molecule type" value="Genomic_DNA"/>
</dbReference>
<dbReference type="Proteomes" id="UP000231092">
    <property type="component" value="Unassembled WGS sequence"/>
</dbReference>
<dbReference type="InterPro" id="IPR010998">
    <property type="entry name" value="Integrase_recombinase_N"/>
</dbReference>
<dbReference type="GO" id="GO:0003677">
    <property type="term" value="F:DNA binding"/>
    <property type="evidence" value="ECO:0007669"/>
    <property type="project" value="UniProtKB-KW"/>
</dbReference>
<feature type="domain" description="Tyr recombinase" evidence="4">
    <location>
        <begin position="239"/>
        <end position="417"/>
    </location>
</feature>
<keyword evidence="2" id="KW-0238">DNA-binding</keyword>
<evidence type="ECO:0000256" key="3">
    <source>
        <dbReference type="ARBA" id="ARBA00023172"/>
    </source>
</evidence>
<comment type="similarity">
    <text evidence="1">Belongs to the 'phage' integrase family.</text>
</comment>
<reference evidence="5 6" key="1">
    <citation type="submission" date="2017-11" db="EMBL/GenBank/DDBJ databases">
        <title>Understudied soil microbes with underappreciated capabilities: Untangling the Clostridium saccharolyticum group.</title>
        <authorList>
            <person name="Leschine S."/>
        </authorList>
    </citation>
    <scope>NUCLEOTIDE SEQUENCE [LARGE SCALE GENOMIC DNA]</scope>
    <source>
        <strain evidence="5 6">18A</strain>
    </source>
</reference>
<sequence length="420" mass="48460">MSLKKCPECKGQISTQATACPHCGYPLLPHKQSTSKRGRPKKSDKQSLMRLPNGYGTIKTLTGNRRQPFAAMVNPKLTLNEDTGKSYYIYDFLGSFSEKIDAYKAIMRYKENPYDLKNDLTVKELYDAWLPKYISDNNLDDNRRKSYDAAFKYCGPAYNIKVVDFLPPIIEEHIKNAYKIGERGSEAGRKIAATYIIKGNIKALYNLLFDYAVFRRIVTENYARTFTINTNKGNVQKSREGRPYTKDELAILWDNSGDIFIDMTIVQCYSGWRPGEVITLAVNNIDLENRTYTGGVKTINGINRTVPIHPKVLPIIHKYYHEAIDIGRPMLFGRTQKFHGSYRYIENSFRNSLLKKESELGILGHVLHDGRHTFSTFAKEYGVDEYARKKFMGHSIKDLTDRVYTHMDIEWFRTEIEKIL</sequence>
<dbReference type="Pfam" id="PF00589">
    <property type="entry name" value="Phage_integrase"/>
    <property type="match status" value="1"/>
</dbReference>
<protein>
    <submittedName>
        <fullName evidence="5">Zinc ribbon protein</fullName>
    </submittedName>
</protein>
<dbReference type="Gene3D" id="1.10.150.130">
    <property type="match status" value="1"/>
</dbReference>
<dbReference type="InterPro" id="IPR011010">
    <property type="entry name" value="DNA_brk_join_enz"/>
</dbReference>
<dbReference type="RefSeq" id="WP_100304336.1">
    <property type="nucleotide sequence ID" value="NZ_PGET01000001.1"/>
</dbReference>
<dbReference type="Gene3D" id="1.10.443.10">
    <property type="entry name" value="Intergrase catalytic core"/>
    <property type="match status" value="1"/>
</dbReference>
<dbReference type="SUPFAM" id="SSF56349">
    <property type="entry name" value="DNA breaking-rejoining enzymes"/>
    <property type="match status" value="1"/>
</dbReference>
<organism evidence="5 6">
    <name type="scientific">[Clostridium] celerecrescens 18A</name>
    <dbReference type="NCBI Taxonomy" id="1286362"/>
    <lineage>
        <taxon>Bacteria</taxon>
        <taxon>Bacillati</taxon>
        <taxon>Bacillota</taxon>
        <taxon>Clostridia</taxon>
        <taxon>Lachnospirales</taxon>
        <taxon>Lachnospiraceae</taxon>
        <taxon>Lacrimispora</taxon>
    </lineage>
</organism>
<dbReference type="InterPro" id="IPR050090">
    <property type="entry name" value="Tyrosine_recombinase_XerCD"/>
</dbReference>
<keyword evidence="3" id="KW-0233">DNA recombination</keyword>
<evidence type="ECO:0000313" key="6">
    <source>
        <dbReference type="Proteomes" id="UP000231092"/>
    </source>
</evidence>
<gene>
    <name evidence="5" type="ORF">H171_1217</name>
</gene>
<proteinExistence type="inferred from homology"/>
<evidence type="ECO:0000259" key="4">
    <source>
        <dbReference type="PROSITE" id="PS51898"/>
    </source>
</evidence>
<dbReference type="InterPro" id="IPR002104">
    <property type="entry name" value="Integrase_catalytic"/>
</dbReference>
<comment type="caution">
    <text evidence="5">The sequence shown here is derived from an EMBL/GenBank/DDBJ whole genome shotgun (WGS) entry which is preliminary data.</text>
</comment>
<dbReference type="PANTHER" id="PTHR30349">
    <property type="entry name" value="PHAGE INTEGRASE-RELATED"/>
    <property type="match status" value="1"/>
</dbReference>
<dbReference type="PANTHER" id="PTHR30349:SF41">
    <property type="entry name" value="INTEGRASE_RECOMBINASE PROTEIN MJ0367-RELATED"/>
    <property type="match status" value="1"/>
</dbReference>
<accession>A0A2M8Z2S9</accession>
<dbReference type="AlphaFoldDB" id="A0A2M8Z2S9"/>
<dbReference type="InterPro" id="IPR013762">
    <property type="entry name" value="Integrase-like_cat_sf"/>
</dbReference>
<dbReference type="PROSITE" id="PS51898">
    <property type="entry name" value="TYR_RECOMBINASE"/>
    <property type="match status" value="1"/>
</dbReference>
<evidence type="ECO:0000256" key="1">
    <source>
        <dbReference type="ARBA" id="ARBA00008857"/>
    </source>
</evidence>
<dbReference type="GO" id="GO:0015074">
    <property type="term" value="P:DNA integration"/>
    <property type="evidence" value="ECO:0007669"/>
    <property type="project" value="InterPro"/>
</dbReference>
<dbReference type="OrthoDB" id="9801717at2"/>